<evidence type="ECO:0000313" key="1">
    <source>
        <dbReference type="EMBL" id="RWA14498.1"/>
    </source>
</evidence>
<reference evidence="1 2" key="1">
    <citation type="submission" date="2018-12" db="EMBL/GenBank/DDBJ databases">
        <title>Draft genome sequence of Xylaria grammica IHI A82.</title>
        <authorList>
            <person name="Buettner E."/>
            <person name="Kellner H."/>
        </authorList>
    </citation>
    <scope>NUCLEOTIDE SEQUENCE [LARGE SCALE GENOMIC DNA]</scope>
    <source>
        <strain evidence="1 2">IHI A82</strain>
    </source>
</reference>
<evidence type="ECO:0000313" key="2">
    <source>
        <dbReference type="Proteomes" id="UP000286045"/>
    </source>
</evidence>
<organism evidence="1 2">
    <name type="scientific">Xylaria grammica</name>
    <dbReference type="NCBI Taxonomy" id="363999"/>
    <lineage>
        <taxon>Eukaryota</taxon>
        <taxon>Fungi</taxon>
        <taxon>Dikarya</taxon>
        <taxon>Ascomycota</taxon>
        <taxon>Pezizomycotina</taxon>
        <taxon>Sordariomycetes</taxon>
        <taxon>Xylariomycetidae</taxon>
        <taxon>Xylariales</taxon>
        <taxon>Xylariaceae</taxon>
        <taxon>Xylaria</taxon>
    </lineage>
</organism>
<proteinExistence type="predicted"/>
<protein>
    <submittedName>
        <fullName evidence="1">Uncharacterized protein</fullName>
    </submittedName>
</protein>
<gene>
    <name evidence="1" type="ORF">EKO27_g599</name>
</gene>
<sequence length="323" mass="38088">MPSISYRVYIRFGDKNCVRFLASGDGVVSGDGLQLFEWIRDPSNIARLRDGLQYIYEADWVEIQRFLEFKLREDRGYTEQQMNKYSGGGDMLLAVRRKWTQFNRLRTGVSTLEDISNAKEITVIPRTAPRKRLDQPGWLYLLNLNQETLEVYEFKDYRQTRFPPSFRLTVLSLYKDSPGKPPGYYIKLKLSELQSMLPDEWTSLHEAHEEALHRLWRRNAPVLQTVPHADTIPFAVLYGSVFHGDDGNGAGSRRSRRLTKAILEKVTAALNRRKPSKMPIIEKKRIKPRDVEMEGRMRRWHARMLRLRRNSVTERYRRRNRKD</sequence>
<accession>A0A439DJA3</accession>
<dbReference type="Proteomes" id="UP000286045">
    <property type="component" value="Unassembled WGS sequence"/>
</dbReference>
<keyword evidence="2" id="KW-1185">Reference proteome</keyword>
<dbReference type="EMBL" id="RYZI01000007">
    <property type="protein sequence ID" value="RWA14498.1"/>
    <property type="molecule type" value="Genomic_DNA"/>
</dbReference>
<dbReference type="AlphaFoldDB" id="A0A439DJA3"/>
<comment type="caution">
    <text evidence="1">The sequence shown here is derived from an EMBL/GenBank/DDBJ whole genome shotgun (WGS) entry which is preliminary data.</text>
</comment>
<name>A0A439DJA3_9PEZI</name>